<protein>
    <submittedName>
        <fullName evidence="4">GH15 family glucan-1,4-alpha-glucosidase</fullName>
    </submittedName>
</protein>
<dbReference type="InterPro" id="IPR011613">
    <property type="entry name" value="GH15-like"/>
</dbReference>
<feature type="domain" description="Trehalase-like N-terminal" evidence="3">
    <location>
        <begin position="25"/>
        <end position="173"/>
    </location>
</feature>
<feature type="domain" description="GH15-like" evidence="2">
    <location>
        <begin position="238"/>
        <end position="601"/>
    </location>
</feature>
<name>A0A2V3U745_9HYPH</name>
<evidence type="ECO:0000256" key="1">
    <source>
        <dbReference type="SAM" id="MobiDB-lite"/>
    </source>
</evidence>
<evidence type="ECO:0000313" key="4">
    <source>
        <dbReference type="EMBL" id="PXW58927.1"/>
    </source>
</evidence>
<dbReference type="GO" id="GO:0004553">
    <property type="term" value="F:hydrolase activity, hydrolyzing O-glycosyl compounds"/>
    <property type="evidence" value="ECO:0007669"/>
    <property type="project" value="TreeGrafter"/>
</dbReference>
<dbReference type="InterPro" id="IPR008928">
    <property type="entry name" value="6-hairpin_glycosidase_sf"/>
</dbReference>
<dbReference type="Pfam" id="PF00723">
    <property type="entry name" value="Glyco_hydro_15"/>
    <property type="match status" value="1"/>
</dbReference>
<dbReference type="RefSeq" id="WP_110374979.1">
    <property type="nucleotide sequence ID" value="NZ_JAHBRY010000001.1"/>
</dbReference>
<reference evidence="4 5" key="1">
    <citation type="submission" date="2018-05" db="EMBL/GenBank/DDBJ databases">
        <title>Genomic Encyclopedia of Type Strains, Phase IV (KMG-IV): sequencing the most valuable type-strain genomes for metagenomic binning, comparative biology and taxonomic classification.</title>
        <authorList>
            <person name="Goeker M."/>
        </authorList>
    </citation>
    <scope>NUCLEOTIDE SEQUENCE [LARGE SCALE GENOMIC DNA]</scope>
    <source>
        <strain evidence="4 5">DSM 6462</strain>
    </source>
</reference>
<evidence type="ECO:0000313" key="5">
    <source>
        <dbReference type="Proteomes" id="UP000248021"/>
    </source>
</evidence>
<evidence type="ECO:0000259" key="2">
    <source>
        <dbReference type="Pfam" id="PF00723"/>
    </source>
</evidence>
<dbReference type="PANTHER" id="PTHR31616">
    <property type="entry name" value="TREHALASE"/>
    <property type="match status" value="1"/>
</dbReference>
<organism evidence="4 5">
    <name type="scientific">Chelatococcus asaccharovorans</name>
    <dbReference type="NCBI Taxonomy" id="28210"/>
    <lineage>
        <taxon>Bacteria</taxon>
        <taxon>Pseudomonadati</taxon>
        <taxon>Pseudomonadota</taxon>
        <taxon>Alphaproteobacteria</taxon>
        <taxon>Hyphomicrobiales</taxon>
        <taxon>Chelatococcaceae</taxon>
        <taxon>Chelatococcus</taxon>
    </lineage>
</organism>
<dbReference type="Proteomes" id="UP000248021">
    <property type="component" value="Unassembled WGS sequence"/>
</dbReference>
<feature type="compositionally biased region" description="Polar residues" evidence="1">
    <location>
        <begin position="1"/>
        <end position="12"/>
    </location>
</feature>
<dbReference type="Gene3D" id="1.50.10.10">
    <property type="match status" value="1"/>
</dbReference>
<gene>
    <name evidence="4" type="ORF">C7450_105276</name>
</gene>
<feature type="region of interest" description="Disordered" evidence="1">
    <location>
        <begin position="1"/>
        <end position="22"/>
    </location>
</feature>
<dbReference type="AlphaFoldDB" id="A0A2V3U745"/>
<dbReference type="EMBL" id="QJJK01000005">
    <property type="protein sequence ID" value="PXW58927.1"/>
    <property type="molecule type" value="Genomic_DNA"/>
</dbReference>
<dbReference type="InterPro" id="IPR045582">
    <property type="entry name" value="Trehalase-like_N"/>
</dbReference>
<dbReference type="OrthoDB" id="3902805at2"/>
<dbReference type="SUPFAM" id="SSF48208">
    <property type="entry name" value="Six-hairpin glycosidases"/>
    <property type="match status" value="1"/>
</dbReference>
<sequence>MTSDGLSKSETPGSGPDPSPANLDLGVIGNSALAALVDDRASIVWCCYPRLDGDPVFHALLGSPDPGDGAFSIDIANVITTERRYLPNTAVLETIIETADGARVRVVDFAPRFKFSGRIFRPAMLMRQIEPIVGTPQVTIRIKPRADFGRVAPEITRGSNHIRFRLGEQTLRLTTDASPGLILDEVAFVLDRPLTFVLGSDETLNEAPGAVFRHFLEETTQYWREWVRYLAVPYEWQDVVIRAAITLKLCAYEETGGIVAALTTSIPEYGMSGRTWDYRYCWLRDSFFTVRALNRLGVTKTMEDFISYVTNVVARSADRELQPLFGLQFEARIDEETLDALPGYRGYGPVRRGNAAYLQRQNDGYGSVILAIAQCFFDERLDVRGDLDLFYRLEALGERAAALWNEPDAGLWEYRTLSSVHTHSAAMCWAACDRLARIALKLELTDRATYWREHADRLRSKIFAEAWNEELQSFVSSFGGADVDAALLLLADIGLVRADDPRFRSTVELIGKRLKRDNHLFRYAGEDDFGKPETAFTICTLWYIEALAKIGRGAEARELFKHVLGRRNSLGLLSEGIHVETGELWGNFPQTYSMVGLIHAALSLSRSWEEAF</sequence>
<keyword evidence="5" id="KW-1185">Reference proteome</keyword>
<comment type="caution">
    <text evidence="4">The sequence shown here is derived from an EMBL/GenBank/DDBJ whole genome shotgun (WGS) entry which is preliminary data.</text>
</comment>
<dbReference type="PANTHER" id="PTHR31616:SF0">
    <property type="entry name" value="GLUCAN 1,4-ALPHA-GLUCOSIDASE"/>
    <property type="match status" value="1"/>
</dbReference>
<accession>A0A2V3U745</accession>
<dbReference type="Pfam" id="PF19291">
    <property type="entry name" value="TREH_N"/>
    <property type="match status" value="1"/>
</dbReference>
<dbReference type="GO" id="GO:0005975">
    <property type="term" value="P:carbohydrate metabolic process"/>
    <property type="evidence" value="ECO:0007669"/>
    <property type="project" value="InterPro"/>
</dbReference>
<proteinExistence type="predicted"/>
<dbReference type="InterPro" id="IPR012341">
    <property type="entry name" value="6hp_glycosidase-like_sf"/>
</dbReference>
<evidence type="ECO:0000259" key="3">
    <source>
        <dbReference type="Pfam" id="PF19291"/>
    </source>
</evidence>